<organism evidence="1 2">
    <name type="scientific">Mycolicibacterium komossense</name>
    <dbReference type="NCBI Taxonomy" id="1779"/>
    <lineage>
        <taxon>Bacteria</taxon>
        <taxon>Bacillati</taxon>
        <taxon>Actinomycetota</taxon>
        <taxon>Actinomycetes</taxon>
        <taxon>Mycobacteriales</taxon>
        <taxon>Mycobacteriaceae</taxon>
        <taxon>Mycolicibacterium</taxon>
    </lineage>
</organism>
<evidence type="ECO:0000313" key="2">
    <source>
        <dbReference type="Proteomes" id="UP001526201"/>
    </source>
</evidence>
<dbReference type="InterPro" id="IPR036689">
    <property type="entry name" value="ESAT-6-like_sf"/>
</dbReference>
<evidence type="ECO:0000313" key="1">
    <source>
        <dbReference type="EMBL" id="MCV7226263.1"/>
    </source>
</evidence>
<dbReference type="EMBL" id="JACKTY010000020">
    <property type="protein sequence ID" value="MCV7226263.1"/>
    <property type="molecule type" value="Genomic_DNA"/>
</dbReference>
<reference evidence="1 2" key="1">
    <citation type="journal article" date="2022" name="BMC Genomics">
        <title>Comparative genome analysis of mycobacteria focusing on tRNA and non-coding RNA.</title>
        <authorList>
            <person name="Behra P.R.K."/>
            <person name="Pettersson B.M.F."/>
            <person name="Ramesh M."/>
            <person name="Das S."/>
            <person name="Dasgupta S."/>
            <person name="Kirsebom L.A."/>
        </authorList>
    </citation>
    <scope>NUCLEOTIDE SEQUENCE [LARGE SCALE GENOMIC DNA]</scope>
    <source>
        <strain evidence="1 2">DSM 44078</strain>
    </source>
</reference>
<dbReference type="SUPFAM" id="SSF140453">
    <property type="entry name" value="EsxAB dimer-like"/>
    <property type="match status" value="1"/>
</dbReference>
<accession>A0ABT3CA36</accession>
<protein>
    <submittedName>
        <fullName evidence="1">WXG100 family type VII secretion target</fullName>
    </submittedName>
</protein>
<keyword evidence="2" id="KW-1185">Reference proteome</keyword>
<dbReference type="Pfam" id="PF06013">
    <property type="entry name" value="WXG100"/>
    <property type="match status" value="1"/>
</dbReference>
<sequence>MNRYSVNLEQLLAFTERLQRFNARAEETAAAVDRQIAELHGTWLGVGAESQQEYHQTWMGLSQEMRESADFLRESAARAHRDYIGVAEHNSKMWP</sequence>
<dbReference type="Gene3D" id="1.10.287.1060">
    <property type="entry name" value="ESAT-6-like"/>
    <property type="match status" value="1"/>
</dbReference>
<proteinExistence type="predicted"/>
<gene>
    <name evidence="1" type="ORF">H7J73_09505</name>
</gene>
<dbReference type="Proteomes" id="UP001526201">
    <property type="component" value="Unassembled WGS sequence"/>
</dbReference>
<dbReference type="InterPro" id="IPR010310">
    <property type="entry name" value="T7SS_ESAT-6-like"/>
</dbReference>
<comment type="caution">
    <text evidence="1">The sequence shown here is derived from an EMBL/GenBank/DDBJ whole genome shotgun (WGS) entry which is preliminary data.</text>
</comment>
<dbReference type="RefSeq" id="WP_264067083.1">
    <property type="nucleotide sequence ID" value="NZ_JACKTY010000020.1"/>
</dbReference>
<name>A0ABT3CA36_9MYCO</name>